<accession>A0ABN9TSC2</accession>
<gene>
    <name evidence="2" type="ORF">PCOR1329_LOCUS41848</name>
</gene>
<proteinExistence type="predicted"/>
<keyword evidence="3" id="KW-1185">Reference proteome</keyword>
<comment type="caution">
    <text evidence="2">The sequence shown here is derived from an EMBL/GenBank/DDBJ whole genome shotgun (WGS) entry which is preliminary data.</text>
</comment>
<sequence length="768" mass="82679">MAASPLDTLTAAIHARTQFVEAQSAAGLPRDSVLTAQVSALTTTIRQTHGLTLADATSLTNLTTAGPWTDMQKMTLATALSEASSTQPRDATGPRAQQACPKLINFLSENDWRILNNPELAVGVKSQCVAVRMFRIGISCPNEETIKRAGAIVLMTAMRSEMAQLSAESKRRVMLSIKEQIKHMDKRNKQPFPHMTLFPDGPSAFSADLMHHAYHDSPVDTSIGIDLEEYETAVDMLGHRKSHSSFGNKPQRTQSQLTQAELLQGLDPQSVIAQIAQHTMTGLMQMVPGLQRHADRSDAGINLTDLRPRRGALPGGAGALGLGAGAASSAAGGHLALAIPGAAPDAGAGGAAYLSDSQTTDALPTGSPTQLAIVPPPVVPSPPHVVPPLAPIPPAAADDGDGDEAAELEAKMREAANGKTSKTANGMKRPAASQKLVMRKPAKATTSKTAKHAVNYTQLLTKADIKGRTRNAFASRIYGQVKTLARGLGMNETAVACQESTYFRDLFRDTVQKTGNVLKLIIYSDEVTPGNPLADHNSRKLQAIYWSILGFDFPALSNELTWFTLVGVRSTAVNRLEGGLSQLTLRALKLFFGAPHGHDLKNGIAFTIPGDNSCRLITGNVEILVQDERAFKFMTECKGSGGHKVCALCQNVVGVNSSFLPDRSGFLCSSAELDVSKFKLHTLGSIRGIQRRLRKLKEANDKTGLQELETLFGYNYVEKGLLACEDLPFDIVHAWSWDWMHCYVVDGIMDHEITQFLTQELKKTPAGT</sequence>
<reference evidence="2" key="1">
    <citation type="submission" date="2023-10" db="EMBL/GenBank/DDBJ databases">
        <authorList>
            <person name="Chen Y."/>
            <person name="Shah S."/>
            <person name="Dougan E. K."/>
            <person name="Thang M."/>
            <person name="Chan C."/>
        </authorList>
    </citation>
    <scope>NUCLEOTIDE SEQUENCE [LARGE SCALE GENOMIC DNA]</scope>
</reference>
<feature type="compositionally biased region" description="Pro residues" evidence="1">
    <location>
        <begin position="374"/>
        <end position="394"/>
    </location>
</feature>
<dbReference type="EMBL" id="CAUYUJ010015030">
    <property type="protein sequence ID" value="CAK0849074.1"/>
    <property type="molecule type" value="Genomic_DNA"/>
</dbReference>
<name>A0ABN9TSC2_9DINO</name>
<feature type="region of interest" description="Disordered" evidence="1">
    <location>
        <begin position="347"/>
        <end position="403"/>
    </location>
</feature>
<evidence type="ECO:0000313" key="2">
    <source>
        <dbReference type="EMBL" id="CAK0849074.1"/>
    </source>
</evidence>
<evidence type="ECO:0000256" key="1">
    <source>
        <dbReference type="SAM" id="MobiDB-lite"/>
    </source>
</evidence>
<protein>
    <submittedName>
        <fullName evidence="2">Uncharacterized protein</fullName>
    </submittedName>
</protein>
<feature type="region of interest" description="Disordered" evidence="1">
    <location>
        <begin position="415"/>
        <end position="448"/>
    </location>
</feature>
<evidence type="ECO:0000313" key="3">
    <source>
        <dbReference type="Proteomes" id="UP001189429"/>
    </source>
</evidence>
<feature type="compositionally biased region" description="Polar residues" evidence="1">
    <location>
        <begin position="355"/>
        <end position="370"/>
    </location>
</feature>
<organism evidence="2 3">
    <name type="scientific">Prorocentrum cordatum</name>
    <dbReference type="NCBI Taxonomy" id="2364126"/>
    <lineage>
        <taxon>Eukaryota</taxon>
        <taxon>Sar</taxon>
        <taxon>Alveolata</taxon>
        <taxon>Dinophyceae</taxon>
        <taxon>Prorocentrales</taxon>
        <taxon>Prorocentraceae</taxon>
        <taxon>Prorocentrum</taxon>
    </lineage>
</organism>
<dbReference type="Proteomes" id="UP001189429">
    <property type="component" value="Unassembled WGS sequence"/>
</dbReference>